<dbReference type="Gene3D" id="3.40.190.10">
    <property type="entry name" value="Periplasmic binding protein-like II"/>
    <property type="match status" value="2"/>
</dbReference>
<evidence type="ECO:0000313" key="7">
    <source>
        <dbReference type="Proteomes" id="UP000587462"/>
    </source>
</evidence>
<reference evidence="6 7" key="1">
    <citation type="submission" date="2020-04" db="EMBL/GenBank/DDBJ databases">
        <title>Draft Genome Sequence of Streptomyces morookaense DSM 40503, an 8-azaguanine-producing strain.</title>
        <authorList>
            <person name="Qi J."/>
            <person name="Gao J.-M."/>
        </authorList>
    </citation>
    <scope>NUCLEOTIDE SEQUENCE [LARGE SCALE GENOMIC DNA]</scope>
    <source>
        <strain evidence="6 7">DSM 40503</strain>
    </source>
</reference>
<feature type="domain" description="HTH lysR-type" evidence="5">
    <location>
        <begin position="3"/>
        <end position="60"/>
    </location>
</feature>
<dbReference type="InterPro" id="IPR036388">
    <property type="entry name" value="WH-like_DNA-bd_sf"/>
</dbReference>
<evidence type="ECO:0000256" key="2">
    <source>
        <dbReference type="ARBA" id="ARBA00023015"/>
    </source>
</evidence>
<dbReference type="PANTHER" id="PTHR30346:SF0">
    <property type="entry name" value="HCA OPERON TRANSCRIPTIONAL ACTIVATOR HCAR"/>
    <property type="match status" value="1"/>
</dbReference>
<evidence type="ECO:0000256" key="1">
    <source>
        <dbReference type="ARBA" id="ARBA00009437"/>
    </source>
</evidence>
<proteinExistence type="inferred from homology"/>
<dbReference type="Gene3D" id="1.10.10.10">
    <property type="entry name" value="Winged helix-like DNA-binding domain superfamily/Winged helix DNA-binding domain"/>
    <property type="match status" value="1"/>
</dbReference>
<dbReference type="EMBL" id="JABBXF010000015">
    <property type="protein sequence ID" value="NVK77765.1"/>
    <property type="molecule type" value="Genomic_DNA"/>
</dbReference>
<dbReference type="AlphaFoldDB" id="A0A7Y7B2E5"/>
<dbReference type="PROSITE" id="PS50931">
    <property type="entry name" value="HTH_LYSR"/>
    <property type="match status" value="1"/>
</dbReference>
<dbReference type="Pfam" id="PF03466">
    <property type="entry name" value="LysR_substrate"/>
    <property type="match status" value="1"/>
</dbReference>
<evidence type="ECO:0000313" key="6">
    <source>
        <dbReference type="EMBL" id="NVK77765.1"/>
    </source>
</evidence>
<keyword evidence="4" id="KW-0804">Transcription</keyword>
<dbReference type="PANTHER" id="PTHR30346">
    <property type="entry name" value="TRANSCRIPTIONAL DUAL REGULATOR HCAR-RELATED"/>
    <property type="match status" value="1"/>
</dbReference>
<evidence type="ECO:0000259" key="5">
    <source>
        <dbReference type="PROSITE" id="PS50931"/>
    </source>
</evidence>
<dbReference type="InterPro" id="IPR000847">
    <property type="entry name" value="LysR_HTH_N"/>
</dbReference>
<protein>
    <submittedName>
        <fullName evidence="6">LysR family transcriptional regulator</fullName>
    </submittedName>
</protein>
<organism evidence="6 7">
    <name type="scientific">Streptomyces morookaense</name>
    <name type="common">Streptoverticillium morookaense</name>
    <dbReference type="NCBI Taxonomy" id="1970"/>
    <lineage>
        <taxon>Bacteria</taxon>
        <taxon>Bacillati</taxon>
        <taxon>Actinomycetota</taxon>
        <taxon>Actinomycetes</taxon>
        <taxon>Kitasatosporales</taxon>
        <taxon>Streptomycetaceae</taxon>
        <taxon>Streptomyces</taxon>
    </lineage>
</organism>
<dbReference type="SUPFAM" id="SSF46785">
    <property type="entry name" value="Winged helix' DNA-binding domain"/>
    <property type="match status" value="1"/>
</dbReference>
<dbReference type="GO" id="GO:0003700">
    <property type="term" value="F:DNA-binding transcription factor activity"/>
    <property type="evidence" value="ECO:0007669"/>
    <property type="project" value="InterPro"/>
</dbReference>
<dbReference type="FunFam" id="1.10.10.10:FF:000001">
    <property type="entry name" value="LysR family transcriptional regulator"/>
    <property type="match status" value="1"/>
</dbReference>
<keyword evidence="7" id="KW-1185">Reference proteome</keyword>
<dbReference type="PRINTS" id="PR00039">
    <property type="entry name" value="HTHLYSR"/>
</dbReference>
<comment type="caution">
    <text evidence="6">The sequence shown here is derived from an EMBL/GenBank/DDBJ whole genome shotgun (WGS) entry which is preliminary data.</text>
</comment>
<evidence type="ECO:0000256" key="4">
    <source>
        <dbReference type="ARBA" id="ARBA00023163"/>
    </source>
</evidence>
<sequence>MDLDLAQVRAFLATADRLHFGQAAEQLAVSQQALSKRIARLESGLGVQLFLRGGHAVELTEAGRRFLEPARRTLAQADRAVAAARHVDRPLRIDFWGHLFAPMRTLRPVVDHLTGTGPAVETGPGRDLPGVLDALGRAATDVGFGRVHRLGNTAQDSAYTHRLVRLEPVDVVVGAGHRLAGRSEVRPEDLRSSVLWCPAALERLDFYRHFAEHFGIPAASGPANLGVDHFLEQVAADPARCALVPAGMDLPDRAARIRCIPLVDPTPLYAWSLMWRASDTHPGVEQLLRAFADVGGRSRWLEYRPGRDWLPEADVQDYCSAPAAPGGTRP</sequence>
<comment type="similarity">
    <text evidence="1">Belongs to the LysR transcriptional regulatory family.</text>
</comment>
<dbReference type="RefSeq" id="WP_171079546.1">
    <property type="nucleotide sequence ID" value="NZ_BNBU01000001.1"/>
</dbReference>
<dbReference type="Pfam" id="PF00126">
    <property type="entry name" value="HTH_1"/>
    <property type="match status" value="1"/>
</dbReference>
<dbReference type="InterPro" id="IPR005119">
    <property type="entry name" value="LysR_subst-bd"/>
</dbReference>
<gene>
    <name evidence="6" type="ORF">HG542_08810</name>
</gene>
<dbReference type="GO" id="GO:0032993">
    <property type="term" value="C:protein-DNA complex"/>
    <property type="evidence" value="ECO:0007669"/>
    <property type="project" value="TreeGrafter"/>
</dbReference>
<dbReference type="Proteomes" id="UP000587462">
    <property type="component" value="Unassembled WGS sequence"/>
</dbReference>
<keyword evidence="2" id="KW-0805">Transcription regulation</keyword>
<accession>A0A7Y7B2E5</accession>
<evidence type="ECO:0000256" key="3">
    <source>
        <dbReference type="ARBA" id="ARBA00023125"/>
    </source>
</evidence>
<dbReference type="GO" id="GO:0003677">
    <property type="term" value="F:DNA binding"/>
    <property type="evidence" value="ECO:0007669"/>
    <property type="project" value="UniProtKB-KW"/>
</dbReference>
<dbReference type="SUPFAM" id="SSF53850">
    <property type="entry name" value="Periplasmic binding protein-like II"/>
    <property type="match status" value="1"/>
</dbReference>
<dbReference type="InterPro" id="IPR036390">
    <property type="entry name" value="WH_DNA-bd_sf"/>
</dbReference>
<name>A0A7Y7B2E5_STRMO</name>
<keyword evidence="3" id="KW-0238">DNA-binding</keyword>